<comment type="similarity">
    <text evidence="3">Belongs to the glycosyltransferase 2 family.</text>
</comment>
<evidence type="ECO:0000256" key="2">
    <source>
        <dbReference type="ARBA" id="ARBA00004922"/>
    </source>
</evidence>
<keyword evidence="9" id="KW-0735">Signal-anchor</keyword>
<dbReference type="Gene3D" id="3.90.550.10">
    <property type="entry name" value="Spore Coat Polysaccharide Biosynthesis Protein SpsA, Chain A"/>
    <property type="match status" value="1"/>
</dbReference>
<dbReference type="PANTHER" id="PTHR10859">
    <property type="entry name" value="GLYCOSYL TRANSFERASE"/>
    <property type="match status" value="1"/>
</dbReference>
<evidence type="ECO:0000256" key="5">
    <source>
        <dbReference type="ARBA" id="ARBA00022676"/>
    </source>
</evidence>
<comment type="pathway">
    <text evidence="2">Protein modification; protein glycosylation.</text>
</comment>
<dbReference type="AlphaFoldDB" id="A0A836BRY3"/>
<keyword evidence="6" id="KW-0808">Transferase</keyword>
<keyword evidence="7" id="KW-0812">Transmembrane</keyword>
<dbReference type="InterPro" id="IPR029044">
    <property type="entry name" value="Nucleotide-diphossugar_trans"/>
</dbReference>
<dbReference type="OrthoDB" id="3784at2759"/>
<dbReference type="InterPro" id="IPR001173">
    <property type="entry name" value="Glyco_trans_2-like"/>
</dbReference>
<comment type="catalytic activity">
    <reaction evidence="12">
        <text>a di-trans,poly-cis-dolichyl phosphate + UDP-alpha-D-glucose = a di-trans,poly-cis-dolichyl beta-D-glucosyl phosphate + UDP</text>
        <dbReference type="Rhea" id="RHEA:15401"/>
        <dbReference type="Rhea" id="RHEA-COMP:19498"/>
        <dbReference type="Rhea" id="RHEA-COMP:19502"/>
        <dbReference type="ChEBI" id="CHEBI:57525"/>
        <dbReference type="ChEBI" id="CHEBI:57683"/>
        <dbReference type="ChEBI" id="CHEBI:58223"/>
        <dbReference type="ChEBI" id="CHEBI:58885"/>
        <dbReference type="EC" id="2.4.1.117"/>
    </reaction>
    <physiologicalReaction direction="left-to-right" evidence="12">
        <dbReference type="Rhea" id="RHEA:15402"/>
    </physiologicalReaction>
</comment>
<dbReference type="CDD" id="cd04188">
    <property type="entry name" value="DPG_synthase"/>
    <property type="match status" value="1"/>
</dbReference>
<evidence type="ECO:0000256" key="9">
    <source>
        <dbReference type="ARBA" id="ARBA00022968"/>
    </source>
</evidence>
<evidence type="ECO:0000256" key="3">
    <source>
        <dbReference type="ARBA" id="ARBA00006739"/>
    </source>
</evidence>
<keyword evidence="8" id="KW-0256">Endoplasmic reticulum</keyword>
<dbReference type="EMBL" id="JAEHOE010000132">
    <property type="protein sequence ID" value="KAG2485304.1"/>
    <property type="molecule type" value="Genomic_DNA"/>
</dbReference>
<gene>
    <name evidence="14" type="ORF">HYH03_015978</name>
</gene>
<feature type="domain" description="Glycosyltransferase 2-like" evidence="13">
    <location>
        <begin position="65"/>
        <end position="180"/>
    </location>
</feature>
<comment type="caution">
    <text evidence="14">The sequence shown here is derived from an EMBL/GenBank/DDBJ whole genome shotgun (WGS) entry which is preliminary data.</text>
</comment>
<comment type="subcellular location">
    <subcellularLocation>
        <location evidence="1">Endoplasmic reticulum membrane</location>
        <topology evidence="1">Single-pass membrane protein</topology>
    </subcellularLocation>
</comment>
<evidence type="ECO:0000259" key="13">
    <source>
        <dbReference type="Pfam" id="PF00535"/>
    </source>
</evidence>
<dbReference type="PANTHER" id="PTHR10859:SF91">
    <property type="entry name" value="DOLICHYL-PHOSPHATE BETA-GLUCOSYLTRANSFERASE"/>
    <property type="match status" value="1"/>
</dbReference>
<reference evidence="14" key="1">
    <citation type="journal article" date="2020" name="bioRxiv">
        <title>Comparative genomics of Chlamydomonas.</title>
        <authorList>
            <person name="Craig R.J."/>
            <person name="Hasan A.R."/>
            <person name="Ness R.W."/>
            <person name="Keightley P.D."/>
        </authorList>
    </citation>
    <scope>NUCLEOTIDE SEQUENCE</scope>
    <source>
        <strain evidence="14">CCAP 11/70</strain>
    </source>
</reference>
<evidence type="ECO:0000256" key="8">
    <source>
        <dbReference type="ARBA" id="ARBA00022824"/>
    </source>
</evidence>
<evidence type="ECO:0000256" key="11">
    <source>
        <dbReference type="ARBA" id="ARBA00023136"/>
    </source>
</evidence>
<evidence type="ECO:0000256" key="7">
    <source>
        <dbReference type="ARBA" id="ARBA00022692"/>
    </source>
</evidence>
<dbReference type="Pfam" id="PF00535">
    <property type="entry name" value="Glycos_transf_2"/>
    <property type="match status" value="1"/>
</dbReference>
<keyword evidence="15" id="KW-1185">Reference proteome</keyword>
<evidence type="ECO:0000313" key="15">
    <source>
        <dbReference type="Proteomes" id="UP000612055"/>
    </source>
</evidence>
<keyword evidence="5" id="KW-0328">Glycosyltransferase</keyword>
<keyword evidence="10" id="KW-1133">Transmembrane helix</keyword>
<name>A0A836BRY3_9CHLO</name>
<keyword evidence="11" id="KW-0472">Membrane</keyword>
<accession>A0A836BRY3</accession>
<evidence type="ECO:0000256" key="1">
    <source>
        <dbReference type="ARBA" id="ARBA00004389"/>
    </source>
</evidence>
<dbReference type="SUPFAM" id="SSF53448">
    <property type="entry name" value="Nucleotide-diphospho-sugar transferases"/>
    <property type="match status" value="1"/>
</dbReference>
<sequence>MPLLLELLYWLALGVAGFVLSKLVNLVSSLGKEYAEPIVVTLEDPDATTPVVQPSILDAPTKALSCIIPAYNEQDRLPSTLDEALNYLQKRRDRQGPQFTYELIIVDDGSRDDTASVARNYVRRYGLDTVRLLRVSANRGKGHAVKRGMLCARGEFCLLMDADGATRFADLERLEEALDKTLQSSFGKPGSAAASASSGDTQGPLGVAYGSRAHLAKAAVTKRSPIRNFLTRGFHMLVYFVAGGRIRDTQCGFKLFTRRAAAILFSNQRLQRWCFDVELLYLAEQLQIPVTEVSVNWTEIPGSKIRFTSILLMAMELLILKVAYQITGMWTIHSELTLTKKAS</sequence>
<evidence type="ECO:0000256" key="12">
    <source>
        <dbReference type="ARBA" id="ARBA00045097"/>
    </source>
</evidence>
<dbReference type="InterPro" id="IPR035518">
    <property type="entry name" value="DPG_synthase"/>
</dbReference>
<evidence type="ECO:0000256" key="4">
    <source>
        <dbReference type="ARBA" id="ARBA00012583"/>
    </source>
</evidence>
<dbReference type="Proteomes" id="UP000612055">
    <property type="component" value="Unassembled WGS sequence"/>
</dbReference>
<dbReference type="GO" id="GO:0005789">
    <property type="term" value="C:endoplasmic reticulum membrane"/>
    <property type="evidence" value="ECO:0007669"/>
    <property type="project" value="UniProtKB-SubCell"/>
</dbReference>
<protein>
    <recommendedName>
        <fullName evidence="4">dolichyl-phosphate beta-glucosyltransferase</fullName>
        <ecNumber evidence="4">2.4.1.117</ecNumber>
    </recommendedName>
</protein>
<organism evidence="14 15">
    <name type="scientific">Edaphochlamys debaryana</name>
    <dbReference type="NCBI Taxonomy" id="47281"/>
    <lineage>
        <taxon>Eukaryota</taxon>
        <taxon>Viridiplantae</taxon>
        <taxon>Chlorophyta</taxon>
        <taxon>core chlorophytes</taxon>
        <taxon>Chlorophyceae</taxon>
        <taxon>CS clade</taxon>
        <taxon>Chlamydomonadales</taxon>
        <taxon>Chlamydomonadales incertae sedis</taxon>
        <taxon>Edaphochlamys</taxon>
    </lineage>
</organism>
<evidence type="ECO:0000313" key="14">
    <source>
        <dbReference type="EMBL" id="KAG2485304.1"/>
    </source>
</evidence>
<evidence type="ECO:0000256" key="6">
    <source>
        <dbReference type="ARBA" id="ARBA00022679"/>
    </source>
</evidence>
<dbReference type="GO" id="GO:0006487">
    <property type="term" value="P:protein N-linked glycosylation"/>
    <property type="evidence" value="ECO:0007669"/>
    <property type="project" value="TreeGrafter"/>
</dbReference>
<evidence type="ECO:0000256" key="10">
    <source>
        <dbReference type="ARBA" id="ARBA00022989"/>
    </source>
</evidence>
<dbReference type="EC" id="2.4.1.117" evidence="4"/>
<dbReference type="GO" id="GO:0004581">
    <property type="term" value="F:dolichyl-phosphate beta-glucosyltransferase activity"/>
    <property type="evidence" value="ECO:0007669"/>
    <property type="project" value="UniProtKB-EC"/>
</dbReference>
<proteinExistence type="inferred from homology"/>